<keyword evidence="3" id="KW-1133">Transmembrane helix</keyword>
<keyword evidence="2" id="KW-0677">Repeat</keyword>
<dbReference type="Pfam" id="PF24681">
    <property type="entry name" value="Kelch_KLHDC2_KLHL20_DRC7"/>
    <property type="match status" value="1"/>
</dbReference>
<evidence type="ECO:0000313" key="5">
    <source>
        <dbReference type="EMBL" id="KAI9276909.1"/>
    </source>
</evidence>
<reference evidence="5" key="2">
    <citation type="submission" date="2023-02" db="EMBL/GenBank/DDBJ databases">
        <authorList>
            <consortium name="DOE Joint Genome Institute"/>
            <person name="Mondo S.J."/>
            <person name="Chang Y."/>
            <person name="Wang Y."/>
            <person name="Ahrendt S."/>
            <person name="Andreopoulos W."/>
            <person name="Barry K."/>
            <person name="Beard J."/>
            <person name="Benny G.L."/>
            <person name="Blankenship S."/>
            <person name="Bonito G."/>
            <person name="Cuomo C."/>
            <person name="Desiro A."/>
            <person name="Gervers K.A."/>
            <person name="Hundley H."/>
            <person name="Kuo A."/>
            <person name="LaButti K."/>
            <person name="Lang B.F."/>
            <person name="Lipzen A."/>
            <person name="O'Donnell K."/>
            <person name="Pangilinan J."/>
            <person name="Reynolds N."/>
            <person name="Sandor L."/>
            <person name="Smith M.W."/>
            <person name="Tsang A."/>
            <person name="Grigoriev I.V."/>
            <person name="Stajich J.E."/>
            <person name="Spatafora J.W."/>
        </authorList>
    </citation>
    <scope>NUCLEOTIDE SEQUENCE</scope>
    <source>
        <strain evidence="5">RSA 2281</strain>
    </source>
</reference>
<dbReference type="EMBL" id="JAIXMP010000002">
    <property type="protein sequence ID" value="KAI9276909.1"/>
    <property type="molecule type" value="Genomic_DNA"/>
</dbReference>
<keyword evidence="1" id="KW-0880">Kelch repeat</keyword>
<keyword evidence="3" id="KW-0472">Membrane</keyword>
<protein>
    <recommendedName>
        <fullName evidence="7">Galactose oxidase</fullName>
    </recommendedName>
</protein>
<dbReference type="PANTHER" id="PTHR46093">
    <property type="entry name" value="ACYL-COA-BINDING DOMAIN-CONTAINING PROTEIN 5"/>
    <property type="match status" value="1"/>
</dbReference>
<organism evidence="5 6">
    <name type="scientific">Phascolomyces articulosus</name>
    <dbReference type="NCBI Taxonomy" id="60185"/>
    <lineage>
        <taxon>Eukaryota</taxon>
        <taxon>Fungi</taxon>
        <taxon>Fungi incertae sedis</taxon>
        <taxon>Mucoromycota</taxon>
        <taxon>Mucoromycotina</taxon>
        <taxon>Mucoromycetes</taxon>
        <taxon>Mucorales</taxon>
        <taxon>Lichtheimiaceae</taxon>
        <taxon>Phascolomyces</taxon>
    </lineage>
</organism>
<dbReference type="SUPFAM" id="SSF117281">
    <property type="entry name" value="Kelch motif"/>
    <property type="match status" value="1"/>
</dbReference>
<name>A0AAD5KB59_9FUNG</name>
<dbReference type="InterPro" id="IPR011043">
    <property type="entry name" value="Gal_Oxase/kelch_b-propeller"/>
</dbReference>
<dbReference type="InterPro" id="IPR015915">
    <property type="entry name" value="Kelch-typ_b-propeller"/>
</dbReference>
<evidence type="ECO:0000256" key="3">
    <source>
        <dbReference type="SAM" id="Phobius"/>
    </source>
</evidence>
<keyword evidence="6" id="KW-1185">Reference proteome</keyword>
<dbReference type="PANTHER" id="PTHR46093:SF18">
    <property type="entry name" value="FIBRONECTIN TYPE-III DOMAIN-CONTAINING PROTEIN"/>
    <property type="match status" value="1"/>
</dbReference>
<sequence length="504" mass="54997">MHRCRSSILLSLIISILALGVKGDQPSYPRTGHGCVLLKTTIYCYGGTYGEGGDPVYYEDDRSYALDLSQEKSVKELNTSWTKFSGGREDIGITWYFAMVAIPEQNSFVIDGGQRLNILAGTTPSNEPITEYTDIYNTTGGNGVWLSLPVGDHQQVYHHTAVYSPTTKRVYLGGGQGRLLVNGKEGAMFFPSKMSIVDLNGQWTTSSNQLMTINSDTRLHHAAALGPDGNTIYYIGGIYPNETATSATGEATFNFSMVDMASILTYNINDAQWKSVYINTNGDRSSIPVGRMDHTVTLHPTTKELIVYGGVDMGAYQGPLRDYVYTLDTTTMTWKNQTPNMPDITTGAGPRFGHAAVLAGNHSLFIIFGSVAFDRPTVDINVLNINDWTWMDTVPAIVVNENDDDDDDTKGVSTGTIVGAVIGSIVGVAILVGVIVFFLIRRRKRNYYTEKPMAVDDDDVYNNSNDGMTAAGISDGTTTVYDPVGKRSTHGQNLTSGKNTHFFC</sequence>
<dbReference type="CDD" id="cd12087">
    <property type="entry name" value="TM_EGFR-like"/>
    <property type="match status" value="1"/>
</dbReference>
<keyword evidence="3" id="KW-0812">Transmembrane</keyword>
<evidence type="ECO:0008006" key="7">
    <source>
        <dbReference type="Google" id="ProtNLM"/>
    </source>
</evidence>
<dbReference type="AlphaFoldDB" id="A0AAD5KB59"/>
<feature type="transmembrane region" description="Helical" evidence="3">
    <location>
        <begin position="417"/>
        <end position="440"/>
    </location>
</feature>
<accession>A0AAD5KB59</accession>
<evidence type="ECO:0000256" key="1">
    <source>
        <dbReference type="ARBA" id="ARBA00022441"/>
    </source>
</evidence>
<evidence type="ECO:0000256" key="4">
    <source>
        <dbReference type="SAM" id="SignalP"/>
    </source>
</evidence>
<dbReference type="SUPFAM" id="SSF50965">
    <property type="entry name" value="Galactose oxidase, central domain"/>
    <property type="match status" value="1"/>
</dbReference>
<proteinExistence type="predicted"/>
<reference evidence="5" key="1">
    <citation type="journal article" date="2022" name="IScience">
        <title>Evolution of zygomycete secretomes and the origins of terrestrial fungal ecologies.</title>
        <authorList>
            <person name="Chang Y."/>
            <person name="Wang Y."/>
            <person name="Mondo S."/>
            <person name="Ahrendt S."/>
            <person name="Andreopoulos W."/>
            <person name="Barry K."/>
            <person name="Beard J."/>
            <person name="Benny G.L."/>
            <person name="Blankenship S."/>
            <person name="Bonito G."/>
            <person name="Cuomo C."/>
            <person name="Desiro A."/>
            <person name="Gervers K.A."/>
            <person name="Hundley H."/>
            <person name="Kuo A."/>
            <person name="LaButti K."/>
            <person name="Lang B.F."/>
            <person name="Lipzen A."/>
            <person name="O'Donnell K."/>
            <person name="Pangilinan J."/>
            <person name="Reynolds N."/>
            <person name="Sandor L."/>
            <person name="Smith M.E."/>
            <person name="Tsang A."/>
            <person name="Grigoriev I.V."/>
            <person name="Stajich J.E."/>
            <person name="Spatafora J.W."/>
        </authorList>
    </citation>
    <scope>NUCLEOTIDE SEQUENCE</scope>
    <source>
        <strain evidence="5">RSA 2281</strain>
    </source>
</reference>
<keyword evidence="4" id="KW-0732">Signal</keyword>
<gene>
    <name evidence="5" type="ORF">BDA99DRAFT_121249</name>
</gene>
<evidence type="ECO:0000256" key="2">
    <source>
        <dbReference type="ARBA" id="ARBA00022737"/>
    </source>
</evidence>
<comment type="caution">
    <text evidence="5">The sequence shown here is derived from an EMBL/GenBank/DDBJ whole genome shotgun (WGS) entry which is preliminary data.</text>
</comment>
<dbReference type="Proteomes" id="UP001209540">
    <property type="component" value="Unassembled WGS sequence"/>
</dbReference>
<feature type="chain" id="PRO_5042275165" description="Galactose oxidase" evidence="4">
    <location>
        <begin position="24"/>
        <end position="504"/>
    </location>
</feature>
<feature type="signal peptide" evidence="4">
    <location>
        <begin position="1"/>
        <end position="23"/>
    </location>
</feature>
<evidence type="ECO:0000313" key="6">
    <source>
        <dbReference type="Proteomes" id="UP001209540"/>
    </source>
</evidence>
<dbReference type="Gene3D" id="2.120.10.80">
    <property type="entry name" value="Kelch-type beta propeller"/>
    <property type="match status" value="2"/>
</dbReference>